<comment type="subcellular location">
    <subcellularLocation>
        <location evidence="1 14">Mitochondrion inner membrane</location>
        <topology evidence="1 14">Single-pass membrane protein</topology>
        <orientation evidence="1 14">Matrix side</orientation>
    </subcellularLocation>
</comment>
<keyword evidence="8 14" id="KW-0249">Electron transport</keyword>
<dbReference type="Proteomes" id="UP000695000">
    <property type="component" value="Unplaced"/>
</dbReference>
<gene>
    <name evidence="16" type="primary">LOC108563703</name>
</gene>
<name>A0ABM1MTP5_NICVS</name>
<evidence type="ECO:0000256" key="7">
    <source>
        <dbReference type="ARBA" id="ARBA00022792"/>
    </source>
</evidence>
<comment type="function">
    <text evidence="12">Accessory subunit of the mitochondrial membrane respiratory chain NADH dehydrogenase (Complex I), that is believed not to be involved in catalysis. Complex I functions in the transfer of electrons from NADH to the respiratory chain. The immediate electron acceptor for the enzyme is believed to be ubiquinone. Involved in the interferon/all-trans-retinoic acid (IFN/RA) induced cell death. This apoptotic activity is inhibited by interaction with viral IRF1. Prevents the transactivation of STAT3 target genes. May play a role in CARD15-mediated innate mucosal responses and serve to regulate intestinal epithelial cell responses to microbes.</text>
</comment>
<dbReference type="Pfam" id="PF06212">
    <property type="entry name" value="GRIM-19"/>
    <property type="match status" value="1"/>
</dbReference>
<protein>
    <recommendedName>
        <fullName evidence="3 14">NADH dehydrogenase [ubiquinone] 1 alpha subcomplex subunit 13</fullName>
    </recommendedName>
</protein>
<dbReference type="PANTHER" id="PTHR12966">
    <property type="entry name" value="NADH DEHYDROGENASE UBIQUINONE 1 ALPHA SUBCOMPLEX SUBUNIT 13"/>
    <property type="match status" value="1"/>
</dbReference>
<dbReference type="RefSeq" id="XP_017777945.1">
    <property type="nucleotide sequence ID" value="XM_017922456.1"/>
</dbReference>
<keyword evidence="15" id="KW-1185">Reference proteome</keyword>
<keyword evidence="5 14" id="KW-0679">Respiratory chain</keyword>
<feature type="transmembrane region" description="Helical" evidence="14">
    <location>
        <begin position="30"/>
        <end position="52"/>
    </location>
</feature>
<evidence type="ECO:0000256" key="9">
    <source>
        <dbReference type="ARBA" id="ARBA00022989"/>
    </source>
</evidence>
<evidence type="ECO:0000313" key="15">
    <source>
        <dbReference type="Proteomes" id="UP000695000"/>
    </source>
</evidence>
<evidence type="ECO:0000256" key="10">
    <source>
        <dbReference type="ARBA" id="ARBA00023128"/>
    </source>
</evidence>
<proteinExistence type="inferred from homology"/>
<evidence type="ECO:0000256" key="11">
    <source>
        <dbReference type="ARBA" id="ARBA00023136"/>
    </source>
</evidence>
<comment type="function">
    <text evidence="14">Complex I functions in the transfer of electrons from NADH to the respiratory chain. Accessory subunit of the mitochondrial membrane respiratory chain NADH dehydrogenase (Complex I), that is believed not to be involved in catalysis.</text>
</comment>
<evidence type="ECO:0000256" key="4">
    <source>
        <dbReference type="ARBA" id="ARBA00022448"/>
    </source>
</evidence>
<evidence type="ECO:0000256" key="2">
    <source>
        <dbReference type="ARBA" id="ARBA00007312"/>
    </source>
</evidence>
<accession>A0ABM1MTP5</accession>
<keyword evidence="10 14" id="KW-0496">Mitochondrion</keyword>
<evidence type="ECO:0000256" key="14">
    <source>
        <dbReference type="RuleBase" id="RU368034"/>
    </source>
</evidence>
<keyword evidence="11 14" id="KW-0472">Membrane</keyword>
<dbReference type="GeneID" id="108563703"/>
<evidence type="ECO:0000256" key="1">
    <source>
        <dbReference type="ARBA" id="ARBA00004298"/>
    </source>
</evidence>
<comment type="similarity">
    <text evidence="2 14">Belongs to the complex I NDUFA13 subunit family.</text>
</comment>
<evidence type="ECO:0000256" key="6">
    <source>
        <dbReference type="ARBA" id="ARBA00022692"/>
    </source>
</evidence>
<evidence type="ECO:0000256" key="3">
    <source>
        <dbReference type="ARBA" id="ARBA00018192"/>
    </source>
</evidence>
<keyword evidence="6 14" id="KW-0812">Transmembrane</keyword>
<reference evidence="16" key="1">
    <citation type="submission" date="2025-08" db="UniProtKB">
        <authorList>
            <consortium name="RefSeq"/>
        </authorList>
    </citation>
    <scope>IDENTIFICATION</scope>
    <source>
        <tissue evidence="16">Whole Larva</tissue>
    </source>
</reference>
<dbReference type="InterPro" id="IPR009346">
    <property type="entry name" value="GRIM-19"/>
</dbReference>
<keyword evidence="4 14" id="KW-0813">Transport</keyword>
<keyword evidence="7 14" id="KW-0999">Mitochondrion inner membrane</keyword>
<evidence type="ECO:0000256" key="13">
    <source>
        <dbReference type="ARBA" id="ARBA00046797"/>
    </source>
</evidence>
<comment type="subunit">
    <text evidence="13">Complex I is composed of 45 different subunits. Interacts with CARD15, but not with CARD4. Interacts with STAT3, but not with STAT1, STAT2 and STAT5A. Interacts with OLFM4.</text>
</comment>
<sequence>MDVSAKMRQDMPPAGGYKPIPYKRIPAKTFFSGWALIGGYLGMTAGAAYVYYLNCKSVHYEEIENRSANFAVYPMLTAERDRAFLKQLIRNRDEEADLMKNVPGWEVGTWYGEPIYKTTKILPMPTMQEYYIHSNVNDLTKRAHLSLWS</sequence>
<evidence type="ECO:0000256" key="5">
    <source>
        <dbReference type="ARBA" id="ARBA00022660"/>
    </source>
</evidence>
<evidence type="ECO:0000256" key="12">
    <source>
        <dbReference type="ARBA" id="ARBA00045908"/>
    </source>
</evidence>
<dbReference type="PANTHER" id="PTHR12966:SF0">
    <property type="entry name" value="NADH DEHYDROGENASE [UBIQUINONE] 1 ALPHA SUBCOMPLEX SUBUNIT 13"/>
    <property type="match status" value="1"/>
</dbReference>
<keyword evidence="9 14" id="KW-1133">Transmembrane helix</keyword>
<evidence type="ECO:0000256" key="8">
    <source>
        <dbReference type="ARBA" id="ARBA00022982"/>
    </source>
</evidence>
<organism evidence="15 16">
    <name type="scientific">Nicrophorus vespilloides</name>
    <name type="common">Boreal carrion beetle</name>
    <dbReference type="NCBI Taxonomy" id="110193"/>
    <lineage>
        <taxon>Eukaryota</taxon>
        <taxon>Metazoa</taxon>
        <taxon>Ecdysozoa</taxon>
        <taxon>Arthropoda</taxon>
        <taxon>Hexapoda</taxon>
        <taxon>Insecta</taxon>
        <taxon>Pterygota</taxon>
        <taxon>Neoptera</taxon>
        <taxon>Endopterygota</taxon>
        <taxon>Coleoptera</taxon>
        <taxon>Polyphaga</taxon>
        <taxon>Staphyliniformia</taxon>
        <taxon>Silphidae</taxon>
        <taxon>Nicrophorinae</taxon>
        <taxon>Nicrophorus</taxon>
    </lineage>
</organism>
<evidence type="ECO:0000313" key="16">
    <source>
        <dbReference type="RefSeq" id="XP_017777945.1"/>
    </source>
</evidence>